<organism evidence="3 4">
    <name type="scientific">Dethiosulfovibrio salsuginis</name>
    <dbReference type="NCBI Taxonomy" id="561720"/>
    <lineage>
        <taxon>Bacteria</taxon>
        <taxon>Thermotogati</taxon>
        <taxon>Synergistota</taxon>
        <taxon>Synergistia</taxon>
        <taxon>Synergistales</taxon>
        <taxon>Dethiosulfovibrionaceae</taxon>
        <taxon>Dethiosulfovibrio</taxon>
    </lineage>
</organism>
<dbReference type="PANTHER" id="PTHR30006">
    <property type="entry name" value="THIAMINE-BINDING PERIPLASMIC PROTEIN-RELATED"/>
    <property type="match status" value="1"/>
</dbReference>
<keyword evidence="1 2" id="KW-0732">Signal</keyword>
<dbReference type="EMBL" id="FXBB01000002">
    <property type="protein sequence ID" value="SMG13857.1"/>
    <property type="molecule type" value="Genomic_DNA"/>
</dbReference>
<evidence type="ECO:0000256" key="2">
    <source>
        <dbReference type="SAM" id="SignalP"/>
    </source>
</evidence>
<dbReference type="SUPFAM" id="SSF53850">
    <property type="entry name" value="Periplasmic binding protein-like II"/>
    <property type="match status" value="1"/>
</dbReference>
<evidence type="ECO:0000256" key="1">
    <source>
        <dbReference type="ARBA" id="ARBA00022729"/>
    </source>
</evidence>
<dbReference type="GO" id="GO:0015846">
    <property type="term" value="P:polyamine transport"/>
    <property type="evidence" value="ECO:0007669"/>
    <property type="project" value="InterPro"/>
</dbReference>
<dbReference type="PIRSF" id="PIRSF002825">
    <property type="entry name" value="CfbpA"/>
    <property type="match status" value="1"/>
</dbReference>
<dbReference type="GO" id="GO:0030288">
    <property type="term" value="C:outer membrane-bounded periplasmic space"/>
    <property type="evidence" value="ECO:0007669"/>
    <property type="project" value="TreeGrafter"/>
</dbReference>
<gene>
    <name evidence="3" type="ORF">SAMN06275492_10237</name>
</gene>
<dbReference type="AlphaFoldDB" id="A0A1X7IGU0"/>
<dbReference type="GO" id="GO:0019808">
    <property type="term" value="F:polyamine binding"/>
    <property type="evidence" value="ECO:0007669"/>
    <property type="project" value="InterPro"/>
</dbReference>
<feature type="signal peptide" evidence="2">
    <location>
        <begin position="1"/>
        <end position="20"/>
    </location>
</feature>
<feature type="chain" id="PRO_5013072763" evidence="2">
    <location>
        <begin position="21"/>
        <end position="328"/>
    </location>
</feature>
<dbReference type="GO" id="GO:0030975">
    <property type="term" value="F:thiamine binding"/>
    <property type="evidence" value="ECO:0007669"/>
    <property type="project" value="TreeGrafter"/>
</dbReference>
<dbReference type="Gene3D" id="3.40.190.10">
    <property type="entry name" value="Periplasmic binding protein-like II"/>
    <property type="match status" value="2"/>
</dbReference>
<dbReference type="STRING" id="561720.SAMN06275492_10237"/>
<name>A0A1X7IGU0_9BACT</name>
<dbReference type="PRINTS" id="PR00909">
    <property type="entry name" value="SPERMDNBNDNG"/>
</dbReference>
<dbReference type="InterPro" id="IPR026045">
    <property type="entry name" value="Ferric-bd"/>
</dbReference>
<dbReference type="CDD" id="cd13544">
    <property type="entry name" value="PBP2_Fbp_like_1"/>
    <property type="match status" value="1"/>
</dbReference>
<keyword evidence="4" id="KW-1185">Reference proteome</keyword>
<evidence type="ECO:0000313" key="4">
    <source>
        <dbReference type="Proteomes" id="UP000193355"/>
    </source>
</evidence>
<proteinExistence type="predicted"/>
<dbReference type="OrthoDB" id="179400at2"/>
<sequence length="328" mass="35867">MSKVLMALALGLIVTAGASAASLNVYTIMPEKYSAKVFKAFTDETGIKVNFMRFSSGEALARIVAEKGNPQVDVLWGGPADTYVAGMNESVFEPYRSANFDQVPVEFKDPDGHWTGIGIIPLVFLTNTNFLKEKGIEAPTSWEDLLDPVYGNNLQMADARTSGTATERIYSLVKVYGEDGAFDYQKKLHGNVQLYTKSGAGGAMPIAQGQTASGIFYIVDALEIQQQGYPVVISYPKEGVSYGVESTGIIKGCKNLDEAKKFVDWATSEKLAQFLVDNSINYIPVLSSVKVSNPALDVSKVTLLSVPTEWKGEKRKAYVDRWINEVIR</sequence>
<dbReference type="Pfam" id="PF13343">
    <property type="entry name" value="SBP_bac_6"/>
    <property type="match status" value="1"/>
</dbReference>
<dbReference type="InterPro" id="IPR001188">
    <property type="entry name" value="Sperm_putr-bd"/>
</dbReference>
<evidence type="ECO:0000313" key="3">
    <source>
        <dbReference type="EMBL" id="SMG13857.1"/>
    </source>
</evidence>
<reference evidence="4" key="1">
    <citation type="submission" date="2017-04" db="EMBL/GenBank/DDBJ databases">
        <authorList>
            <person name="Varghese N."/>
            <person name="Submissions S."/>
        </authorList>
    </citation>
    <scope>NUCLEOTIDE SEQUENCE [LARGE SCALE GENOMIC DNA]</scope>
    <source>
        <strain evidence="4">USBA 82</strain>
    </source>
</reference>
<accession>A0A1X7IGU0</accession>
<dbReference type="GO" id="GO:0015888">
    <property type="term" value="P:thiamine transport"/>
    <property type="evidence" value="ECO:0007669"/>
    <property type="project" value="TreeGrafter"/>
</dbReference>
<protein>
    <submittedName>
        <fullName evidence="3">Iron(III) transport system substrate-binding protein</fullName>
    </submittedName>
</protein>
<dbReference type="GO" id="GO:0030976">
    <property type="term" value="F:thiamine pyrophosphate binding"/>
    <property type="evidence" value="ECO:0007669"/>
    <property type="project" value="TreeGrafter"/>
</dbReference>
<dbReference type="PANTHER" id="PTHR30006:SF2">
    <property type="entry name" value="ABC TRANSPORTER SUBSTRATE-BINDING PROTEIN"/>
    <property type="match status" value="1"/>
</dbReference>
<dbReference type="Proteomes" id="UP000193355">
    <property type="component" value="Unassembled WGS sequence"/>
</dbReference>